<protein>
    <submittedName>
        <fullName evidence="2">Uncharacterized protein</fullName>
    </submittedName>
</protein>
<name>A0A9P4P121_9PEZI</name>
<gene>
    <name evidence="2" type="ORF">EJ08DRAFT_385946</name>
</gene>
<evidence type="ECO:0000313" key="3">
    <source>
        <dbReference type="Proteomes" id="UP000800235"/>
    </source>
</evidence>
<keyword evidence="3" id="KW-1185">Reference proteome</keyword>
<dbReference type="OrthoDB" id="3946381at2759"/>
<dbReference type="Proteomes" id="UP000800235">
    <property type="component" value="Unassembled WGS sequence"/>
</dbReference>
<dbReference type="EMBL" id="MU007014">
    <property type="protein sequence ID" value="KAF2434968.1"/>
    <property type="molecule type" value="Genomic_DNA"/>
</dbReference>
<sequence>MSPTSNPSVRGFFTLHHNSPISVRDGECIVQEAPHNQLPTCPTPSSHAASPQTLRKKCAMLDLHDRINSTDRIKSRFSGFDHALKEVNDKLPPPQVVSSSPLPLTKRQPSGFIPDQETQNEISRRFASLATEYISRGPQFLEEQARNAKESTQYQVTGLFTSVCITDPKLRGNPIKFRSKDFALGSSGLEVADCHFLNIPHGYTSGCTICVEMDAHQQLRFVLLLWDPLLHVESGDTKAILASQTDISDVVHQLAVEDALQTGSTDSAEWMPEDWLKLAVLEGALPHSQEPPISHALGQPSQVMQRFLSFLHQMVCLHSCFMVVKPDQTGGGGSTSKIVVERRSTSLVSPQLFDSPLKSQLLEAIRSPRLDRLDMRQMNTSTEKTRYQEAQEAVIFITVPVSDRAANPDMAAHCSVCFVLDGHARPFLTFEETWV</sequence>
<feature type="region of interest" description="Disordered" evidence="1">
    <location>
        <begin position="91"/>
        <end position="115"/>
    </location>
</feature>
<organism evidence="2 3">
    <name type="scientific">Tothia fuscella</name>
    <dbReference type="NCBI Taxonomy" id="1048955"/>
    <lineage>
        <taxon>Eukaryota</taxon>
        <taxon>Fungi</taxon>
        <taxon>Dikarya</taxon>
        <taxon>Ascomycota</taxon>
        <taxon>Pezizomycotina</taxon>
        <taxon>Dothideomycetes</taxon>
        <taxon>Pleosporomycetidae</taxon>
        <taxon>Venturiales</taxon>
        <taxon>Cylindrosympodiaceae</taxon>
        <taxon>Tothia</taxon>
    </lineage>
</organism>
<dbReference type="AlphaFoldDB" id="A0A9P4P121"/>
<evidence type="ECO:0000313" key="2">
    <source>
        <dbReference type="EMBL" id="KAF2434968.1"/>
    </source>
</evidence>
<comment type="caution">
    <text evidence="2">The sequence shown here is derived from an EMBL/GenBank/DDBJ whole genome shotgun (WGS) entry which is preliminary data.</text>
</comment>
<accession>A0A9P4P121</accession>
<reference evidence="2" key="1">
    <citation type="journal article" date="2020" name="Stud. Mycol.">
        <title>101 Dothideomycetes genomes: a test case for predicting lifestyles and emergence of pathogens.</title>
        <authorList>
            <person name="Haridas S."/>
            <person name="Albert R."/>
            <person name="Binder M."/>
            <person name="Bloem J."/>
            <person name="Labutti K."/>
            <person name="Salamov A."/>
            <person name="Andreopoulos B."/>
            <person name="Baker S."/>
            <person name="Barry K."/>
            <person name="Bills G."/>
            <person name="Bluhm B."/>
            <person name="Cannon C."/>
            <person name="Castanera R."/>
            <person name="Culley D."/>
            <person name="Daum C."/>
            <person name="Ezra D."/>
            <person name="Gonzalez J."/>
            <person name="Henrissat B."/>
            <person name="Kuo A."/>
            <person name="Liang C."/>
            <person name="Lipzen A."/>
            <person name="Lutzoni F."/>
            <person name="Magnuson J."/>
            <person name="Mondo S."/>
            <person name="Nolan M."/>
            <person name="Ohm R."/>
            <person name="Pangilinan J."/>
            <person name="Park H.-J."/>
            <person name="Ramirez L."/>
            <person name="Alfaro M."/>
            <person name="Sun H."/>
            <person name="Tritt A."/>
            <person name="Yoshinaga Y."/>
            <person name="Zwiers L.-H."/>
            <person name="Turgeon B."/>
            <person name="Goodwin S."/>
            <person name="Spatafora J."/>
            <person name="Crous P."/>
            <person name="Grigoriev I."/>
        </authorList>
    </citation>
    <scope>NUCLEOTIDE SEQUENCE</scope>
    <source>
        <strain evidence="2">CBS 130266</strain>
    </source>
</reference>
<evidence type="ECO:0000256" key="1">
    <source>
        <dbReference type="SAM" id="MobiDB-lite"/>
    </source>
</evidence>
<proteinExistence type="predicted"/>